<sequence length="1217" mass="137768">MEDARKTNHSSQGEDGALFKPKSGELAPGRPFTTMGGAVLHLDSTTSGIPESPQRRRTRHPPATAGAVLNRQYEAVEEEFDVKKFLLNQKGSQPFHRSSLFRASNFAKQVASMELPEVDGYQQSKLAKAKKVGVLPRMELGMSKSTGLLPGALNSRGGLHNTRRSSTSGERNQQSDEEDNPAVSHFYSVEKMAESCFHATQNKNKTWLFLPGSDERSKGSDGTSSIRGNSITGVERPSRRVDVLDLDRCFDTAIQFATKKKHLDVACDDKLSMVDRDFMAIHARIAQRYSSVATATDSSTEAHTTLTKLLFEQKWSDVIIGELESMLTVSFLEQGVLLRKARILYAKAFFQLELLYRNQWQELMQEKEDLGQLREEVMRTNELHQQDAQGMKEYYEAEIQKLTVNFDSVKGDMERRVTDSKEQMTKMGDTMKALNAIFRQMREDTEKVKAVELRENYIKLEQKYEQCREEVEQLRPLLHEKQQLLDKIEELHGERDACTDQIASLNSLVNTKDNMIASLMEQQSDLIAEQELRAARDEELRRQAEQEEEEEREDAPYSTGESTNSRRRGSVSSTAVCVRCKQDLRVMSANGGLTEGDKGSERSNSIIVSESEGFKLPVKKKRIQCLYFRILLPNLGGRRPQREIGWTFSCMRSIMFAKQVDDSMCKRTGGVFPLRIRMPEYVYAWFSPWRSMKDEKTIAGEREIDMSADAEAGIGPNDPNSVTSAEHRQMQADEDRWCLYYGVRSLVQQGYLEAKLFLSLLDEKFGEDEQVFMLHCYRVLDVLLAGRLNWGPLRDKVSYEMFAREYDTLYGRPTNPDGSPSTSVQQFLPPVLGPRVPKTIWISPYHASLATSVILSKATEAERAALDKKILEYVVTNVPEEERPEVYLEPKLSDETMHKKKRPKLDRRNKSKIGDDLVDGDVQPAPQFVDANLWVELMMLEYKEEQAHRRAAIRLMFQTATTSAAASATESAANMSLSAMLGINCASMDMEQFRVMVRTLNDEIPSFWVATLFRNAYMRGNGTVNFDSFMEAAETWQFFSTCMRLESPSSVVARLLASPIPRTSAAMSPSSQAAFVVDRLFTFVGDELRTTIEAMPIWTRNMTDSLAYDISSSMLEGSFSDGVRMLASFQRLIDSLGIAKLVRRETTGSLLSSKDLISIEKALQGLLDFARQREKSTYVHLFCWYIADLFALFQLTLLCTSSQSGAIDRCDKAEVVC</sequence>
<feature type="compositionally biased region" description="Polar residues" evidence="2">
    <location>
        <begin position="220"/>
        <end position="232"/>
    </location>
</feature>
<accession>A0A9W6X797</accession>
<feature type="region of interest" description="Disordered" evidence="2">
    <location>
        <begin position="891"/>
        <end position="917"/>
    </location>
</feature>
<dbReference type="PANTHER" id="PTHR39867">
    <property type="entry name" value="HELICASE ATP-BINDING DOMAIN-CONTAINING PROTEIN"/>
    <property type="match status" value="1"/>
</dbReference>
<feature type="region of interest" description="Disordered" evidence="2">
    <location>
        <begin position="537"/>
        <end position="570"/>
    </location>
</feature>
<evidence type="ECO:0000256" key="2">
    <source>
        <dbReference type="SAM" id="MobiDB-lite"/>
    </source>
</evidence>
<feature type="compositionally biased region" description="Basic and acidic residues" evidence="2">
    <location>
        <begin position="906"/>
        <end position="915"/>
    </location>
</feature>
<dbReference type="Proteomes" id="UP001165121">
    <property type="component" value="Unassembled WGS sequence"/>
</dbReference>
<dbReference type="OrthoDB" id="194929at2759"/>
<name>A0A9W6X797_9STRA</name>
<keyword evidence="4" id="KW-1185">Reference proteome</keyword>
<feature type="region of interest" description="Disordered" evidence="2">
    <location>
        <begin position="144"/>
        <end position="180"/>
    </location>
</feature>
<evidence type="ECO:0000313" key="3">
    <source>
        <dbReference type="EMBL" id="GMF32913.1"/>
    </source>
</evidence>
<dbReference type="AlphaFoldDB" id="A0A9W6X797"/>
<feature type="region of interest" description="Disordered" evidence="2">
    <location>
        <begin position="1"/>
        <end position="62"/>
    </location>
</feature>
<gene>
    <name evidence="3" type="ORF">Pfra01_000798700</name>
</gene>
<evidence type="ECO:0000256" key="1">
    <source>
        <dbReference type="SAM" id="Coils"/>
    </source>
</evidence>
<dbReference type="EMBL" id="BSXT01000713">
    <property type="protein sequence ID" value="GMF32913.1"/>
    <property type="molecule type" value="Genomic_DNA"/>
</dbReference>
<protein>
    <submittedName>
        <fullName evidence="3">Unnamed protein product</fullName>
    </submittedName>
</protein>
<feature type="region of interest" description="Disordered" evidence="2">
    <location>
        <begin position="213"/>
        <end position="232"/>
    </location>
</feature>
<organism evidence="3 4">
    <name type="scientific">Phytophthora fragariaefolia</name>
    <dbReference type="NCBI Taxonomy" id="1490495"/>
    <lineage>
        <taxon>Eukaryota</taxon>
        <taxon>Sar</taxon>
        <taxon>Stramenopiles</taxon>
        <taxon>Oomycota</taxon>
        <taxon>Peronosporomycetes</taxon>
        <taxon>Peronosporales</taxon>
        <taxon>Peronosporaceae</taxon>
        <taxon>Phytophthora</taxon>
    </lineage>
</organism>
<dbReference type="PANTHER" id="PTHR39867:SF1">
    <property type="entry name" value="HELICASE ATP-BINDING DOMAIN-CONTAINING PROTEIN"/>
    <property type="match status" value="1"/>
</dbReference>
<keyword evidence="1" id="KW-0175">Coiled coil</keyword>
<comment type="caution">
    <text evidence="3">The sequence shown here is derived from an EMBL/GenBank/DDBJ whole genome shotgun (WGS) entry which is preliminary data.</text>
</comment>
<proteinExistence type="predicted"/>
<reference evidence="3" key="1">
    <citation type="submission" date="2023-04" db="EMBL/GenBank/DDBJ databases">
        <title>Phytophthora fragariaefolia NBRC 109709.</title>
        <authorList>
            <person name="Ichikawa N."/>
            <person name="Sato H."/>
            <person name="Tonouchi N."/>
        </authorList>
    </citation>
    <scope>NUCLEOTIDE SEQUENCE</scope>
    <source>
        <strain evidence="3">NBRC 109709</strain>
    </source>
</reference>
<feature type="coiled-coil region" evidence="1">
    <location>
        <begin position="450"/>
        <end position="501"/>
    </location>
</feature>
<evidence type="ECO:0000313" key="4">
    <source>
        <dbReference type="Proteomes" id="UP001165121"/>
    </source>
</evidence>